<comment type="subcellular location">
    <subcellularLocation>
        <location evidence="1 14">Cell membrane</location>
        <topology evidence="1 14">Multi-pass membrane protein</topology>
    </subcellularLocation>
</comment>
<evidence type="ECO:0000256" key="2">
    <source>
        <dbReference type="ARBA" id="ARBA00005073"/>
    </source>
</evidence>
<reference evidence="16 17" key="1">
    <citation type="submission" date="2019-06" db="EMBL/GenBank/DDBJ databases">
        <title>Flavibacter putida gen. nov., sp. nov., a novel marine bacterium of the family Flavobacteriaceae isolated from coastal seawater.</title>
        <authorList>
            <person name="Feng X."/>
        </authorList>
    </citation>
    <scope>NUCLEOTIDE SEQUENCE [LARGE SCALE GENOMIC DNA]</scope>
    <source>
        <strain evidence="16 17">PLHSN227</strain>
    </source>
</reference>
<keyword evidence="8 14" id="KW-0479">Metal-binding</keyword>
<evidence type="ECO:0000256" key="14">
    <source>
        <dbReference type="HAMAP-Rule" id="MF_02239"/>
    </source>
</evidence>
<evidence type="ECO:0000313" key="17">
    <source>
        <dbReference type="Proteomes" id="UP000317169"/>
    </source>
</evidence>
<comment type="caution">
    <text evidence="16">The sequence shown here is derived from an EMBL/GenBank/DDBJ whole genome shotgun (WGS) entry which is preliminary data.</text>
</comment>
<keyword evidence="12 14" id="KW-0472">Membrane</keyword>
<keyword evidence="10 14" id="KW-0560">Oxidoreductase</keyword>
<keyword evidence="17" id="KW-1185">Reference proteome</keyword>
<comment type="pathway">
    <text evidence="2 14 15">Porphyrin-containing compound metabolism; protoporphyrin-IX biosynthesis; protoporphyrin-IX from protoporphyrinogen-IX: step 1/1.</text>
</comment>
<dbReference type="GO" id="GO:0070818">
    <property type="term" value="F:protoporphyrinogen oxidase activity"/>
    <property type="evidence" value="ECO:0007669"/>
    <property type="project" value="UniProtKB-UniRule"/>
</dbReference>
<organism evidence="16 17">
    <name type="scientific">Haloflavibacter putidus</name>
    <dbReference type="NCBI Taxonomy" id="2576776"/>
    <lineage>
        <taxon>Bacteria</taxon>
        <taxon>Pseudomonadati</taxon>
        <taxon>Bacteroidota</taxon>
        <taxon>Flavobacteriia</taxon>
        <taxon>Flavobacteriales</taxon>
        <taxon>Flavobacteriaceae</taxon>
        <taxon>Haloflavibacter</taxon>
    </lineage>
</organism>
<feature type="transmembrane region" description="Helical" evidence="14">
    <location>
        <begin position="6"/>
        <end position="24"/>
    </location>
</feature>
<evidence type="ECO:0000256" key="3">
    <source>
        <dbReference type="ARBA" id="ARBA00006501"/>
    </source>
</evidence>
<sequence>MEYLYIKSLHLIFVITWFAGLFYIPRLFIYHIEAQEKPQPDKDILSKQLKIMTRRLWYIITWPSAVLATIFAIWLLILNPAWLSDAWMHVKLVFVLLLFIYHGKTHQIFKQQQQGIFKWSSNQMRIFNEGATLILFSVVFLVILKNAFNWIFGVVGIFVLALLLMLGIKLYKRIRQKK</sequence>
<dbReference type="AlphaFoldDB" id="A0A507ZVE6"/>
<comment type="subunit">
    <text evidence="14">Homodimer.</text>
</comment>
<dbReference type="RefSeq" id="WP_141420322.1">
    <property type="nucleotide sequence ID" value="NZ_VIAR01000001.1"/>
</dbReference>
<dbReference type="EC" id="1.3.99.-" evidence="14 15"/>
<keyword evidence="5 14" id="KW-1003">Cell membrane</keyword>
<evidence type="ECO:0000256" key="6">
    <source>
        <dbReference type="ARBA" id="ARBA00022617"/>
    </source>
</evidence>
<evidence type="ECO:0000256" key="5">
    <source>
        <dbReference type="ARBA" id="ARBA00022475"/>
    </source>
</evidence>
<dbReference type="Proteomes" id="UP000317169">
    <property type="component" value="Unassembled WGS sequence"/>
</dbReference>
<protein>
    <recommendedName>
        <fullName evidence="4 14">Protoporphyrinogen IX oxidase</fullName>
        <shortName evidence="14">PPO</shortName>
        <ecNumber evidence="14 15">1.3.99.-</ecNumber>
    </recommendedName>
</protein>
<comment type="catalytic activity">
    <reaction evidence="13 14 15">
        <text>protoporphyrinogen IX + 3 A = protoporphyrin IX + 3 AH2</text>
        <dbReference type="Rhea" id="RHEA:62000"/>
        <dbReference type="ChEBI" id="CHEBI:13193"/>
        <dbReference type="ChEBI" id="CHEBI:17499"/>
        <dbReference type="ChEBI" id="CHEBI:57306"/>
        <dbReference type="ChEBI" id="CHEBI:57307"/>
    </reaction>
</comment>
<name>A0A507ZVE6_9FLAO</name>
<keyword evidence="7 14" id="KW-0812">Transmembrane</keyword>
<dbReference type="HAMAP" id="MF_02239">
    <property type="entry name" value="HemJ"/>
    <property type="match status" value="1"/>
</dbReference>
<dbReference type="GO" id="GO:0046872">
    <property type="term" value="F:metal ion binding"/>
    <property type="evidence" value="ECO:0007669"/>
    <property type="project" value="UniProtKB-UniRule"/>
</dbReference>
<accession>A0A507ZVE6</accession>
<evidence type="ECO:0000256" key="1">
    <source>
        <dbReference type="ARBA" id="ARBA00004651"/>
    </source>
</evidence>
<comment type="similarity">
    <text evidence="3 14 15">Belongs to the HemJ family.</text>
</comment>
<dbReference type="GO" id="GO:0006782">
    <property type="term" value="P:protoporphyrinogen IX biosynthetic process"/>
    <property type="evidence" value="ECO:0007669"/>
    <property type="project" value="UniProtKB-UniRule"/>
</dbReference>
<feature type="transmembrane region" description="Helical" evidence="14">
    <location>
        <begin position="86"/>
        <end position="103"/>
    </location>
</feature>
<feature type="transmembrane region" description="Helical" evidence="14">
    <location>
        <begin position="150"/>
        <end position="171"/>
    </location>
</feature>
<evidence type="ECO:0000256" key="8">
    <source>
        <dbReference type="ARBA" id="ARBA00022723"/>
    </source>
</evidence>
<evidence type="ECO:0000256" key="9">
    <source>
        <dbReference type="ARBA" id="ARBA00022989"/>
    </source>
</evidence>
<gene>
    <name evidence="16" type="ORF">FKR84_01035</name>
</gene>
<evidence type="ECO:0000313" key="16">
    <source>
        <dbReference type="EMBL" id="TQD40591.1"/>
    </source>
</evidence>
<feature type="transmembrane region" description="Helical" evidence="14">
    <location>
        <begin position="56"/>
        <end position="80"/>
    </location>
</feature>
<dbReference type="UniPathway" id="UPA00251">
    <property type="reaction ID" value="UER00324"/>
</dbReference>
<evidence type="ECO:0000256" key="11">
    <source>
        <dbReference type="ARBA" id="ARBA00023004"/>
    </source>
</evidence>
<dbReference type="InterPro" id="IPR005265">
    <property type="entry name" value="HemJ-like"/>
</dbReference>
<evidence type="ECO:0000256" key="12">
    <source>
        <dbReference type="ARBA" id="ARBA00023136"/>
    </source>
</evidence>
<evidence type="ECO:0000256" key="13">
    <source>
        <dbReference type="ARBA" id="ARBA00048390"/>
    </source>
</evidence>
<feature type="binding site" description="axial binding residue" evidence="14">
    <location>
        <position position="91"/>
    </location>
    <ligand>
        <name>heme</name>
        <dbReference type="ChEBI" id="CHEBI:30413"/>
    </ligand>
    <ligandPart>
        <name>Fe</name>
        <dbReference type="ChEBI" id="CHEBI:18248"/>
    </ligandPart>
</feature>
<proteinExistence type="inferred from homology"/>
<feature type="transmembrane region" description="Helical" evidence="14">
    <location>
        <begin position="124"/>
        <end position="144"/>
    </location>
</feature>
<feature type="binding site" description="axial binding residue" evidence="14">
    <location>
        <position position="10"/>
    </location>
    <ligand>
        <name>heme</name>
        <dbReference type="ChEBI" id="CHEBI:30413"/>
    </ligand>
    <ligandPart>
        <name>Fe</name>
        <dbReference type="ChEBI" id="CHEBI:18248"/>
    </ligandPart>
</feature>
<keyword evidence="6 14" id="KW-0349">Heme</keyword>
<dbReference type="PANTHER" id="PTHR40255:SF1">
    <property type="entry name" value="PROTOPORPHYRINOGEN IX OXIDASE"/>
    <property type="match status" value="1"/>
</dbReference>
<dbReference type="PANTHER" id="PTHR40255">
    <property type="entry name" value="UPF0093 MEMBRANE PROTEIN SLR1790"/>
    <property type="match status" value="1"/>
</dbReference>
<evidence type="ECO:0000256" key="7">
    <source>
        <dbReference type="ARBA" id="ARBA00022692"/>
    </source>
</evidence>
<keyword evidence="11 14" id="KW-0408">Iron</keyword>
<dbReference type="EMBL" id="VIAR01000001">
    <property type="protein sequence ID" value="TQD40591.1"/>
    <property type="molecule type" value="Genomic_DNA"/>
</dbReference>
<dbReference type="GO" id="GO:0005886">
    <property type="term" value="C:plasma membrane"/>
    <property type="evidence" value="ECO:0007669"/>
    <property type="project" value="UniProtKB-SubCell"/>
</dbReference>
<evidence type="ECO:0000256" key="4">
    <source>
        <dbReference type="ARBA" id="ARBA00017504"/>
    </source>
</evidence>
<dbReference type="Pfam" id="PF03653">
    <property type="entry name" value="UPF0093"/>
    <property type="match status" value="1"/>
</dbReference>
<comment type="function">
    <text evidence="14 15">Catalyzes the oxidation of protoporphyrinogen IX to protoporphyrin IX.</text>
</comment>
<keyword evidence="9 14" id="KW-1133">Transmembrane helix</keyword>
<evidence type="ECO:0000256" key="15">
    <source>
        <dbReference type="PIRNR" id="PIRNR004638"/>
    </source>
</evidence>
<comment type="cofactor">
    <cofactor evidence="14 15">
        <name>heme b</name>
        <dbReference type="ChEBI" id="CHEBI:60344"/>
    </cofactor>
    <text evidence="14 15">Binds 1 heme b (iron(II)-protoporphyrin IX) group per subunit.</text>
</comment>
<dbReference type="PIRSF" id="PIRSF004638">
    <property type="entry name" value="UCP004638"/>
    <property type="match status" value="1"/>
</dbReference>
<dbReference type="OrthoDB" id="9800824at2"/>
<evidence type="ECO:0000256" key="10">
    <source>
        <dbReference type="ARBA" id="ARBA00023002"/>
    </source>
</evidence>